<dbReference type="GO" id="GO:0000976">
    <property type="term" value="F:transcription cis-regulatory region binding"/>
    <property type="evidence" value="ECO:0007669"/>
    <property type="project" value="TreeGrafter"/>
</dbReference>
<proteinExistence type="inferred from homology"/>
<organism evidence="6 7">
    <name type="scientific">Paraburkholderia steynii</name>
    <dbReference type="NCBI Taxonomy" id="1245441"/>
    <lineage>
        <taxon>Bacteria</taxon>
        <taxon>Pseudomonadati</taxon>
        <taxon>Pseudomonadota</taxon>
        <taxon>Betaproteobacteria</taxon>
        <taxon>Burkholderiales</taxon>
        <taxon>Burkholderiaceae</taxon>
        <taxon>Paraburkholderia</taxon>
    </lineage>
</organism>
<dbReference type="SUPFAM" id="SSF46785">
    <property type="entry name" value="Winged helix' DNA-binding domain"/>
    <property type="match status" value="1"/>
</dbReference>
<dbReference type="InterPro" id="IPR005119">
    <property type="entry name" value="LysR_subst-bd"/>
</dbReference>
<dbReference type="PANTHER" id="PTHR30126:SF4">
    <property type="entry name" value="LYSR FAMILY TRANSCRIPTIONAL REGULATOR"/>
    <property type="match status" value="1"/>
</dbReference>
<evidence type="ECO:0000256" key="3">
    <source>
        <dbReference type="ARBA" id="ARBA00023125"/>
    </source>
</evidence>
<dbReference type="PROSITE" id="PS50931">
    <property type="entry name" value="HTH_LYSR"/>
    <property type="match status" value="1"/>
</dbReference>
<evidence type="ECO:0000256" key="4">
    <source>
        <dbReference type="ARBA" id="ARBA00023163"/>
    </source>
</evidence>
<dbReference type="AlphaFoldDB" id="A0A7Z7B932"/>
<dbReference type="Proteomes" id="UP000198900">
    <property type="component" value="Unassembled WGS sequence"/>
</dbReference>
<gene>
    <name evidence="6" type="ORF">SAMN04487926_113220</name>
</gene>
<dbReference type="InterPro" id="IPR000847">
    <property type="entry name" value="LysR_HTH_N"/>
</dbReference>
<accession>A0A7Z7B932</accession>
<reference evidence="6" key="1">
    <citation type="submission" date="2016-10" db="EMBL/GenBank/DDBJ databases">
        <authorList>
            <person name="Varghese N."/>
            <person name="Submissions S."/>
        </authorList>
    </citation>
    <scope>NUCLEOTIDE SEQUENCE [LARGE SCALE GENOMIC DNA]</scope>
    <source>
        <strain evidence="6">YR281</strain>
    </source>
</reference>
<name>A0A7Z7B932_9BURK</name>
<keyword evidence="3 6" id="KW-0238">DNA-binding</keyword>
<evidence type="ECO:0000313" key="6">
    <source>
        <dbReference type="EMBL" id="SDI22366.1"/>
    </source>
</evidence>
<protein>
    <submittedName>
        <fullName evidence="6">DNA-binding transcriptional regulator, LysR family</fullName>
    </submittedName>
</protein>
<dbReference type="EMBL" id="FNDI01000013">
    <property type="protein sequence ID" value="SDI22366.1"/>
    <property type="molecule type" value="Genomic_DNA"/>
</dbReference>
<keyword evidence="4" id="KW-0804">Transcription</keyword>
<evidence type="ECO:0000256" key="1">
    <source>
        <dbReference type="ARBA" id="ARBA00009437"/>
    </source>
</evidence>
<comment type="caution">
    <text evidence="6">The sequence shown here is derived from an EMBL/GenBank/DDBJ whole genome shotgun (WGS) entry which is preliminary data.</text>
</comment>
<dbReference type="PANTHER" id="PTHR30126">
    <property type="entry name" value="HTH-TYPE TRANSCRIPTIONAL REGULATOR"/>
    <property type="match status" value="1"/>
</dbReference>
<sequence>MPGRYGIGGASQKGAQYAYGEGFEFAGNGVVSIVESHVHACIGPTFGFTYCANATPPSCYERQRIHTFLATPFMNLSFEVLQALDAIDRTGTFAAAAEELHKVPSSLTYLVQKLEVDLGVKLFERTGRRAKLTHAGRVIVEEGRRLLEAARELEQKAKRIEHGWESELRVAIDEIIPFDLIWPHVTDFYKLNLGTRLLLSKETLGGTWDALITRRADLVVGAAGEPPPIANLVAKPIGSLQHAFVIAPGHPLASAAEPLTMDAVARHRAVAISDTSRKLMPRTIALAANQEVLTVPTLETKLAAQIRGLGVGTVPECIAAGPLSRGQLVRKEVSGMRSVTHFYLAWRDDEAGKALRWWVDQLDRPDLIDDVAQRLVAMS</sequence>
<dbReference type="GO" id="GO:0003700">
    <property type="term" value="F:DNA-binding transcription factor activity"/>
    <property type="evidence" value="ECO:0007669"/>
    <property type="project" value="InterPro"/>
</dbReference>
<keyword evidence="2" id="KW-0805">Transcription regulation</keyword>
<dbReference type="Gene3D" id="3.40.190.290">
    <property type="match status" value="1"/>
</dbReference>
<dbReference type="Gene3D" id="1.10.10.10">
    <property type="entry name" value="Winged helix-like DNA-binding domain superfamily/Winged helix DNA-binding domain"/>
    <property type="match status" value="1"/>
</dbReference>
<evidence type="ECO:0000313" key="7">
    <source>
        <dbReference type="Proteomes" id="UP000198900"/>
    </source>
</evidence>
<evidence type="ECO:0000259" key="5">
    <source>
        <dbReference type="PROSITE" id="PS50931"/>
    </source>
</evidence>
<dbReference type="SUPFAM" id="SSF53850">
    <property type="entry name" value="Periplasmic binding protein-like II"/>
    <property type="match status" value="1"/>
</dbReference>
<dbReference type="InterPro" id="IPR036390">
    <property type="entry name" value="WH_DNA-bd_sf"/>
</dbReference>
<dbReference type="Pfam" id="PF00126">
    <property type="entry name" value="HTH_1"/>
    <property type="match status" value="1"/>
</dbReference>
<evidence type="ECO:0000256" key="2">
    <source>
        <dbReference type="ARBA" id="ARBA00023015"/>
    </source>
</evidence>
<dbReference type="Pfam" id="PF03466">
    <property type="entry name" value="LysR_substrate"/>
    <property type="match status" value="1"/>
</dbReference>
<comment type="similarity">
    <text evidence="1">Belongs to the LysR transcriptional regulatory family.</text>
</comment>
<dbReference type="InterPro" id="IPR036388">
    <property type="entry name" value="WH-like_DNA-bd_sf"/>
</dbReference>
<keyword evidence="7" id="KW-1185">Reference proteome</keyword>
<feature type="domain" description="HTH lysR-type" evidence="5">
    <location>
        <begin position="76"/>
        <end position="133"/>
    </location>
</feature>